<dbReference type="SUPFAM" id="SSF47336">
    <property type="entry name" value="ACP-like"/>
    <property type="match status" value="1"/>
</dbReference>
<evidence type="ECO:0000256" key="1">
    <source>
        <dbReference type="ARBA" id="ARBA00022450"/>
    </source>
</evidence>
<proteinExistence type="predicted"/>
<feature type="compositionally biased region" description="Basic and acidic residues" evidence="3">
    <location>
        <begin position="103"/>
        <end position="114"/>
    </location>
</feature>
<gene>
    <name evidence="5" type="ORF">OG849_13955</name>
</gene>
<reference evidence="5 6" key="1">
    <citation type="submission" date="2022-10" db="EMBL/GenBank/DDBJ databases">
        <title>The complete genomes of actinobacterial strains from the NBC collection.</title>
        <authorList>
            <person name="Joergensen T.S."/>
            <person name="Alvarez Arevalo M."/>
            <person name="Sterndorff E.B."/>
            <person name="Faurdal D."/>
            <person name="Vuksanovic O."/>
            <person name="Mourched A.-S."/>
            <person name="Charusanti P."/>
            <person name="Shaw S."/>
            <person name="Blin K."/>
            <person name="Weber T."/>
        </authorList>
    </citation>
    <scope>NUCLEOTIDE SEQUENCE [LARGE SCALE GENOMIC DNA]</scope>
    <source>
        <strain evidence="5 6">NBC 01792</strain>
    </source>
</reference>
<dbReference type="InterPro" id="IPR006162">
    <property type="entry name" value="Ppantetheine_attach_site"/>
</dbReference>
<evidence type="ECO:0000259" key="4">
    <source>
        <dbReference type="PROSITE" id="PS50075"/>
    </source>
</evidence>
<dbReference type="EMBL" id="CP109083">
    <property type="protein sequence ID" value="WSB08280.1"/>
    <property type="molecule type" value="Genomic_DNA"/>
</dbReference>
<feature type="region of interest" description="Disordered" evidence="3">
    <location>
        <begin position="94"/>
        <end position="114"/>
    </location>
</feature>
<evidence type="ECO:0000313" key="5">
    <source>
        <dbReference type="EMBL" id="WSB08280.1"/>
    </source>
</evidence>
<organism evidence="5 6">
    <name type="scientific">Streptomyces cyaneofuscatus</name>
    <dbReference type="NCBI Taxonomy" id="66883"/>
    <lineage>
        <taxon>Bacteria</taxon>
        <taxon>Bacillati</taxon>
        <taxon>Actinomycetota</taxon>
        <taxon>Actinomycetes</taxon>
        <taxon>Kitasatosporales</taxon>
        <taxon>Streptomycetaceae</taxon>
        <taxon>Streptomyces</taxon>
    </lineage>
</organism>
<dbReference type="Proteomes" id="UP001356428">
    <property type="component" value="Chromosome"/>
</dbReference>
<dbReference type="RefSeq" id="WP_326705318.1">
    <property type="nucleotide sequence ID" value="NZ_CP108861.1"/>
</dbReference>
<name>A0ABZ1EW38_9ACTN</name>
<dbReference type="InterPro" id="IPR009081">
    <property type="entry name" value="PP-bd_ACP"/>
</dbReference>
<feature type="domain" description="Carrier" evidence="4">
    <location>
        <begin position="14"/>
        <end position="91"/>
    </location>
</feature>
<protein>
    <recommendedName>
        <fullName evidence="4">Carrier domain-containing protein</fullName>
    </recommendedName>
</protein>
<dbReference type="InterPro" id="IPR036736">
    <property type="entry name" value="ACP-like_sf"/>
</dbReference>
<dbReference type="PROSITE" id="PS50075">
    <property type="entry name" value="CARRIER"/>
    <property type="match status" value="1"/>
</dbReference>
<dbReference type="PROSITE" id="PS00012">
    <property type="entry name" value="PHOSPHOPANTETHEINE"/>
    <property type="match status" value="1"/>
</dbReference>
<accession>A0ABZ1EW38</accession>
<sequence>MSSGTEEQSESQNAVVRNHIRRMVADLSPLKGLPEALPDQALREELGYDSVRQVELTFLLEELFAFDSQVIDGAPPLETVSDLENFTLDAISKGQAKVPSPSDIDRARKLIPDQ</sequence>
<keyword evidence="2" id="KW-0597">Phosphoprotein</keyword>
<evidence type="ECO:0000313" key="6">
    <source>
        <dbReference type="Proteomes" id="UP001356428"/>
    </source>
</evidence>
<dbReference type="Gene3D" id="1.10.1200.10">
    <property type="entry name" value="ACP-like"/>
    <property type="match status" value="1"/>
</dbReference>
<keyword evidence="6" id="KW-1185">Reference proteome</keyword>
<evidence type="ECO:0000256" key="3">
    <source>
        <dbReference type="SAM" id="MobiDB-lite"/>
    </source>
</evidence>
<evidence type="ECO:0000256" key="2">
    <source>
        <dbReference type="ARBA" id="ARBA00022553"/>
    </source>
</evidence>
<keyword evidence="1" id="KW-0596">Phosphopantetheine</keyword>